<comment type="caution">
    <text evidence="13">The sequence shown here is derived from an EMBL/GenBank/DDBJ whole genome shotgun (WGS) entry which is preliminary data.</text>
</comment>
<comment type="subcellular location">
    <subcellularLocation>
        <location evidence="1">Membrane</location>
        <topology evidence="1">Multi-pass membrane protein</topology>
    </subcellularLocation>
</comment>
<feature type="domain" description="Cation/H+ exchanger transmembrane" evidence="12">
    <location>
        <begin position="30"/>
        <end position="396"/>
    </location>
</feature>
<evidence type="ECO:0000256" key="2">
    <source>
        <dbReference type="ARBA" id="ARBA00005551"/>
    </source>
</evidence>
<evidence type="ECO:0000256" key="1">
    <source>
        <dbReference type="ARBA" id="ARBA00004141"/>
    </source>
</evidence>
<evidence type="ECO:0000256" key="5">
    <source>
        <dbReference type="ARBA" id="ARBA00022692"/>
    </source>
</evidence>
<feature type="transmembrane region" description="Helical" evidence="11">
    <location>
        <begin position="358"/>
        <end position="374"/>
    </location>
</feature>
<evidence type="ECO:0000256" key="9">
    <source>
        <dbReference type="ARBA" id="ARBA00023136"/>
    </source>
</evidence>
<feature type="transmembrane region" description="Helical" evidence="11">
    <location>
        <begin position="198"/>
        <end position="220"/>
    </location>
</feature>
<evidence type="ECO:0000256" key="4">
    <source>
        <dbReference type="ARBA" id="ARBA00022449"/>
    </source>
</evidence>
<proteinExistence type="inferred from homology"/>
<evidence type="ECO:0000256" key="11">
    <source>
        <dbReference type="SAM" id="Phobius"/>
    </source>
</evidence>
<evidence type="ECO:0000256" key="7">
    <source>
        <dbReference type="ARBA" id="ARBA00023053"/>
    </source>
</evidence>
<feature type="transmembrane region" description="Helical" evidence="11">
    <location>
        <begin position="20"/>
        <end position="39"/>
    </location>
</feature>
<keyword evidence="6 11" id="KW-1133">Transmembrane helix</keyword>
<keyword evidence="9 11" id="KW-0472">Membrane</keyword>
<keyword evidence="8" id="KW-0406">Ion transport</keyword>
<keyword evidence="3" id="KW-0813">Transport</keyword>
<gene>
    <name evidence="13" type="ORF">FD41_GL002356</name>
</gene>
<name>A0A0R1W2N9_9LACO</name>
<dbReference type="GO" id="GO:0016020">
    <property type="term" value="C:membrane"/>
    <property type="evidence" value="ECO:0007669"/>
    <property type="project" value="UniProtKB-SubCell"/>
</dbReference>
<feature type="transmembrane region" description="Helical" evidence="11">
    <location>
        <begin position="313"/>
        <end position="337"/>
    </location>
</feature>
<feature type="transmembrane region" description="Helical" evidence="11">
    <location>
        <begin position="380"/>
        <end position="399"/>
    </location>
</feature>
<reference evidence="13 14" key="1">
    <citation type="journal article" date="2015" name="Genome Announc.">
        <title>Expanding the biotechnology potential of lactobacilli through comparative genomics of 213 strains and associated genera.</title>
        <authorList>
            <person name="Sun Z."/>
            <person name="Harris H.M."/>
            <person name="McCann A."/>
            <person name="Guo C."/>
            <person name="Argimon S."/>
            <person name="Zhang W."/>
            <person name="Yang X."/>
            <person name="Jeffery I.B."/>
            <person name="Cooney J.C."/>
            <person name="Kagawa T.F."/>
            <person name="Liu W."/>
            <person name="Song Y."/>
            <person name="Salvetti E."/>
            <person name="Wrobel A."/>
            <person name="Rasinkangas P."/>
            <person name="Parkhill J."/>
            <person name="Rea M.C."/>
            <person name="O'Sullivan O."/>
            <person name="Ritari J."/>
            <person name="Douillard F.P."/>
            <person name="Paul Ross R."/>
            <person name="Yang R."/>
            <person name="Briner A.E."/>
            <person name="Felis G.E."/>
            <person name="de Vos W.M."/>
            <person name="Barrangou R."/>
            <person name="Klaenhammer T.R."/>
            <person name="Caufield P.W."/>
            <person name="Cui Y."/>
            <person name="Zhang H."/>
            <person name="O'Toole P.W."/>
        </authorList>
    </citation>
    <scope>NUCLEOTIDE SEQUENCE [LARGE SCALE GENOMIC DNA]</scope>
    <source>
        <strain evidence="13 14">DSM 18382</strain>
    </source>
</reference>
<comment type="similarity">
    <text evidence="2">Belongs to the monovalent cation:proton antiporter 2 (CPA2) transporter (TC 2.A.37) family.</text>
</comment>
<dbReference type="GO" id="GO:1902600">
    <property type="term" value="P:proton transmembrane transport"/>
    <property type="evidence" value="ECO:0007669"/>
    <property type="project" value="InterPro"/>
</dbReference>
<keyword evidence="14" id="KW-1185">Reference proteome</keyword>
<dbReference type="Gene3D" id="1.20.1530.20">
    <property type="match status" value="1"/>
</dbReference>
<sequence>MLMAALPFSGITVKEAVEMTFIGTLCLLLVLTTLAGHLANRMGVPAVIGQILVGIIVGPAVLNWVQLNSILQIFSQIGVVILMFIGGLESNLGLLKKYLRPAVVVAIIGVIFPIVMIGAAGLAFSLKPFEAIFVGVVFSATSVSISVEVLRDYQSLDTKEGATILGAAVADDIIGVILLSVMIGMMGTQGAKAGQSPVNLGLVFLEQLLFFGVTYLMVKWIVPYLMRAGEKLLMASSVTITSMVICLGMAWLANLAGLSGAVGAFFAGIAVAHTPYREVIENHMEPIGYALFVPMFFAGIGLNMSFANLNHSIGLVIVLTALACLSKLTGCGLGALINGFDIHSSYMIGSGMISRGEMGLITAQIGFSVHLLSASYYSDLILVIILSTIVAPLLLKNAIHHLPQSKNVDVPAV</sequence>
<evidence type="ECO:0000256" key="8">
    <source>
        <dbReference type="ARBA" id="ARBA00023065"/>
    </source>
</evidence>
<keyword evidence="10" id="KW-0739">Sodium transport</keyword>
<dbReference type="EMBL" id="AZFY01000038">
    <property type="protein sequence ID" value="KRM09817.1"/>
    <property type="molecule type" value="Genomic_DNA"/>
</dbReference>
<dbReference type="PATRIC" id="fig|1423743.5.peg.2418"/>
<keyword evidence="5 11" id="KW-0812">Transmembrane</keyword>
<dbReference type="Pfam" id="PF00999">
    <property type="entry name" value="Na_H_Exchanger"/>
    <property type="match status" value="1"/>
</dbReference>
<dbReference type="GO" id="GO:0006814">
    <property type="term" value="P:sodium ion transport"/>
    <property type="evidence" value="ECO:0007669"/>
    <property type="project" value="UniProtKB-KW"/>
</dbReference>
<feature type="transmembrane region" description="Helical" evidence="11">
    <location>
        <begin position="131"/>
        <end position="150"/>
    </location>
</feature>
<feature type="transmembrane region" description="Helical" evidence="11">
    <location>
        <begin position="73"/>
        <end position="95"/>
    </location>
</feature>
<evidence type="ECO:0000259" key="12">
    <source>
        <dbReference type="Pfam" id="PF00999"/>
    </source>
</evidence>
<dbReference type="InterPro" id="IPR038770">
    <property type="entry name" value="Na+/solute_symporter_sf"/>
</dbReference>
<accession>A0A0R1W2N9</accession>
<keyword evidence="7" id="KW-0915">Sodium</keyword>
<dbReference type="Proteomes" id="UP000051966">
    <property type="component" value="Unassembled WGS sequence"/>
</dbReference>
<feature type="transmembrane region" description="Helical" evidence="11">
    <location>
        <begin position="102"/>
        <end position="125"/>
    </location>
</feature>
<dbReference type="PANTHER" id="PTHR43562:SF3">
    <property type="entry name" value="SODIUM ION_PROTON EXCHANGER (EUROFUNG)"/>
    <property type="match status" value="1"/>
</dbReference>
<protein>
    <submittedName>
        <fullName evidence="13">CPA2 family monovalent cation proton (H+) antiporter-2</fullName>
    </submittedName>
</protein>
<dbReference type="PANTHER" id="PTHR43562">
    <property type="entry name" value="NAPA-TYPE SODIUM/HYDROGEN ANTIPORTER"/>
    <property type="match status" value="1"/>
</dbReference>
<feature type="transmembrane region" description="Helical" evidence="11">
    <location>
        <begin position="46"/>
        <end position="67"/>
    </location>
</feature>
<feature type="transmembrane region" description="Helical" evidence="11">
    <location>
        <begin position="162"/>
        <end position="186"/>
    </location>
</feature>
<feature type="transmembrane region" description="Helical" evidence="11">
    <location>
        <begin position="288"/>
        <end position="307"/>
    </location>
</feature>
<evidence type="ECO:0000256" key="10">
    <source>
        <dbReference type="ARBA" id="ARBA00023201"/>
    </source>
</evidence>
<evidence type="ECO:0000313" key="13">
    <source>
        <dbReference type="EMBL" id="KRM09817.1"/>
    </source>
</evidence>
<organism evidence="13 14">
    <name type="scientific">Lentilactobacillus farraginis DSM 18382 = JCM 14108</name>
    <dbReference type="NCBI Taxonomy" id="1423743"/>
    <lineage>
        <taxon>Bacteria</taxon>
        <taxon>Bacillati</taxon>
        <taxon>Bacillota</taxon>
        <taxon>Bacilli</taxon>
        <taxon>Lactobacillales</taxon>
        <taxon>Lactobacillaceae</taxon>
        <taxon>Lentilactobacillus</taxon>
    </lineage>
</organism>
<feature type="transmembrane region" description="Helical" evidence="11">
    <location>
        <begin position="258"/>
        <end position="276"/>
    </location>
</feature>
<evidence type="ECO:0000256" key="6">
    <source>
        <dbReference type="ARBA" id="ARBA00022989"/>
    </source>
</evidence>
<keyword evidence="4" id="KW-0050">Antiport</keyword>
<dbReference type="AlphaFoldDB" id="A0A0R1W2N9"/>
<dbReference type="GO" id="GO:0015297">
    <property type="term" value="F:antiporter activity"/>
    <property type="evidence" value="ECO:0007669"/>
    <property type="project" value="UniProtKB-KW"/>
</dbReference>
<evidence type="ECO:0000313" key="14">
    <source>
        <dbReference type="Proteomes" id="UP000051966"/>
    </source>
</evidence>
<evidence type="ECO:0000256" key="3">
    <source>
        <dbReference type="ARBA" id="ARBA00022448"/>
    </source>
</evidence>
<dbReference type="InterPro" id="IPR006153">
    <property type="entry name" value="Cation/H_exchanger_TM"/>
</dbReference>